<dbReference type="Gene3D" id="1.10.287.1490">
    <property type="match status" value="1"/>
</dbReference>
<proteinExistence type="predicted"/>
<feature type="region of interest" description="Disordered" evidence="2">
    <location>
        <begin position="520"/>
        <end position="594"/>
    </location>
</feature>
<sequence length="634" mass="72945">MALKEELDQSLIGPLDQAHNENKEKSLLKEIEELKTELQNLRLENDSLINQEDKYNTEIAEKANEIKTLEKMLDEKVQQSLEDHNKLITIQSENISLRNEIKELQQIVEQYKEEQNKKCDFSLNISAPICEENLGQSVIDKQLMEKQEVIEQLKNQLSSLQAVVNDKSSEVSELLKTKMDLEDSLQSKQITIEEMNKVCSDLQEEIKKLSSRNKTLESDLTNVNITSISHAHNSTLREDAANCRDLKDIEAKNDSLQRMQEEIDLLKKQIAGHDPHLKEAYKRLFDDFHRLNDEMKMMTSKYNNVTEANKNIRAEYDAKLKKIKDHMKETCTRAMQQTEETCAKKIKQHQEVIKSSQDHITQLSSQLWDTSDKLIITKKENEELKKTVLELKKSLTQQSVSLQSQRSRSYEHLGHSTPEMRLEIDESITVSRRQSIRTVPSGMGIKLLPSGKVFPSEDEVDEMFSNECLADLKAGRCHVPTDPDRISTLKYRNSLCPPHLKSSYPAETQFLPIDTIREDDIKGRAGDGDDKSLLSEKHRRKDSKTQTSYKRPGPPTPSKHGARVSSQTLTTTPRNVLREVNDLQKKPGTPSRLFSQFFTARQRDENTPTTTNQRRLSFFNKHFGKREGSQKNSD</sequence>
<name>A0A1B6F981_9HEMI</name>
<reference evidence="3" key="1">
    <citation type="submission" date="2015-11" db="EMBL/GenBank/DDBJ databases">
        <title>De novo transcriptome assembly of four potential Pierce s Disease insect vectors from Arizona vineyards.</title>
        <authorList>
            <person name="Tassone E.E."/>
        </authorList>
    </citation>
    <scope>NUCLEOTIDE SEQUENCE</scope>
</reference>
<feature type="region of interest" description="Disordered" evidence="2">
    <location>
        <begin position="1"/>
        <end position="23"/>
    </location>
</feature>
<feature type="coiled-coil region" evidence="1">
    <location>
        <begin position="143"/>
        <end position="219"/>
    </location>
</feature>
<gene>
    <name evidence="3" type="ORF">g.36351</name>
</gene>
<feature type="compositionally biased region" description="Polar residues" evidence="2">
    <location>
        <begin position="564"/>
        <end position="574"/>
    </location>
</feature>
<protein>
    <submittedName>
        <fullName evidence="3">Uncharacterized protein</fullName>
    </submittedName>
</protein>
<accession>A0A1B6F981</accession>
<dbReference type="AlphaFoldDB" id="A0A1B6F981"/>
<feature type="compositionally biased region" description="Basic and acidic residues" evidence="2">
    <location>
        <begin position="576"/>
        <end position="585"/>
    </location>
</feature>
<feature type="compositionally biased region" description="Basic and acidic residues" evidence="2">
    <location>
        <begin position="520"/>
        <end position="536"/>
    </location>
</feature>
<dbReference type="EMBL" id="GECZ01023336">
    <property type="protein sequence ID" value="JAS46433.1"/>
    <property type="molecule type" value="Transcribed_RNA"/>
</dbReference>
<evidence type="ECO:0000256" key="1">
    <source>
        <dbReference type="SAM" id="Coils"/>
    </source>
</evidence>
<dbReference type="SUPFAM" id="SSF75712">
    <property type="entry name" value="Rad50 coiled-coil Zn hook"/>
    <property type="match status" value="1"/>
</dbReference>
<evidence type="ECO:0000256" key="2">
    <source>
        <dbReference type="SAM" id="MobiDB-lite"/>
    </source>
</evidence>
<keyword evidence="1" id="KW-0175">Coiled coil</keyword>
<organism evidence="3">
    <name type="scientific">Cuerna arida</name>
    <dbReference type="NCBI Taxonomy" id="1464854"/>
    <lineage>
        <taxon>Eukaryota</taxon>
        <taxon>Metazoa</taxon>
        <taxon>Ecdysozoa</taxon>
        <taxon>Arthropoda</taxon>
        <taxon>Hexapoda</taxon>
        <taxon>Insecta</taxon>
        <taxon>Pterygota</taxon>
        <taxon>Neoptera</taxon>
        <taxon>Paraneoptera</taxon>
        <taxon>Hemiptera</taxon>
        <taxon>Auchenorrhyncha</taxon>
        <taxon>Membracoidea</taxon>
        <taxon>Cicadellidae</taxon>
        <taxon>Cicadellinae</taxon>
        <taxon>Proconiini</taxon>
        <taxon>Cuerna</taxon>
    </lineage>
</organism>
<evidence type="ECO:0000313" key="3">
    <source>
        <dbReference type="EMBL" id="JAS46433.1"/>
    </source>
</evidence>